<feature type="chain" id="PRO_5003914179" evidence="2">
    <location>
        <begin position="19"/>
        <end position="435"/>
    </location>
</feature>
<feature type="signal peptide" evidence="2">
    <location>
        <begin position="1"/>
        <end position="18"/>
    </location>
</feature>
<evidence type="ECO:0000313" key="4">
    <source>
        <dbReference type="Proteomes" id="UP000010074"/>
    </source>
</evidence>
<name>K7Z8M2_BDEBC</name>
<dbReference type="EMBL" id="CP002930">
    <property type="protein sequence ID" value="AFY00799.1"/>
    <property type="molecule type" value="Genomic_DNA"/>
</dbReference>
<organism evidence="3 4">
    <name type="scientific">Bdellovibrio bacteriovorus str. Tiberius</name>
    <dbReference type="NCBI Taxonomy" id="1069642"/>
    <lineage>
        <taxon>Bacteria</taxon>
        <taxon>Pseudomonadati</taxon>
        <taxon>Bdellovibrionota</taxon>
        <taxon>Bdellovibrionia</taxon>
        <taxon>Bdellovibrionales</taxon>
        <taxon>Pseudobdellovibrionaceae</taxon>
        <taxon>Bdellovibrio</taxon>
    </lineage>
</organism>
<dbReference type="HOGENOM" id="CLU_592730_0_0_7"/>
<evidence type="ECO:0000313" key="3">
    <source>
        <dbReference type="EMBL" id="AFY00799.1"/>
    </source>
</evidence>
<dbReference type="KEGG" id="bbat:Bdt_1099"/>
<dbReference type="Proteomes" id="UP000010074">
    <property type="component" value="Chromosome"/>
</dbReference>
<feature type="compositionally biased region" description="Gly residues" evidence="1">
    <location>
        <begin position="303"/>
        <end position="335"/>
    </location>
</feature>
<accession>K7Z8M2</accession>
<proteinExistence type="predicted"/>
<gene>
    <name evidence="3" type="ORF">Bdt_1099</name>
</gene>
<protein>
    <submittedName>
        <fullName evidence="3">Uncharacterized protein</fullName>
    </submittedName>
</protein>
<dbReference type="STRING" id="1069642.Bdt_1099"/>
<feature type="region of interest" description="Disordered" evidence="1">
    <location>
        <begin position="251"/>
        <end position="415"/>
    </location>
</feature>
<dbReference type="PATRIC" id="fig|1069642.3.peg.1084"/>
<evidence type="ECO:0000256" key="1">
    <source>
        <dbReference type="SAM" id="MobiDB-lite"/>
    </source>
</evidence>
<feature type="compositionally biased region" description="Gly residues" evidence="1">
    <location>
        <begin position="350"/>
        <end position="367"/>
    </location>
</feature>
<reference evidence="3 4" key="1">
    <citation type="journal article" date="2012" name="BMC Genomics">
        <title>Genome analysis of a simultaneously predatory and prey-independent, novel Bdellovibrio bacteriovorus from the River Tiber, supports in silico predictions of both ancient and recent lateral gene transfer from diverse bacteria.</title>
        <authorList>
            <person name="Hobley L."/>
            <person name="Lerner T.R."/>
            <person name="Williams L.E."/>
            <person name="Lambert C."/>
            <person name="Till R."/>
            <person name="Milner D.S."/>
            <person name="Basford S.M."/>
            <person name="Capeness M.J."/>
            <person name="Fenton A.K."/>
            <person name="Atterbury R.J."/>
            <person name="Harris M.A."/>
            <person name="Sockett R.E."/>
        </authorList>
    </citation>
    <scope>NUCLEOTIDE SEQUENCE [LARGE SCALE GENOMIC DNA]</scope>
    <source>
        <strain evidence="3 4">Tiberius</strain>
    </source>
</reference>
<evidence type="ECO:0000256" key="2">
    <source>
        <dbReference type="SAM" id="SignalP"/>
    </source>
</evidence>
<keyword evidence="2" id="KW-0732">Signal</keyword>
<sequence length="435" mass="43738">MKFLMLLMAWIFSSELHAADCQSLRCPSGTSIYASDKSSDSSCYCKADPGAIPDGGGKCGQYVQLYEECVTQIADTAYTCDEKNNSGLNEVANTATELTLLFGQQSASSVHVACKKMAGISASANAAVAAYRMMCQSAIGSCHASCDALVGWVKDNLDCVQLSHNAISLSVAETQAERCTAFGDKAAQANQAINNFYGTMVSASKCADSTRGDPAPEVCKTNPSLPGCDKKEPVDCTKPELAGSKVCVCSKSPSDPICSNEKTASGGPLVGGTNPSSRAPEKGAGGPGGDLPGLPSIQQGKLASGGAGEAIDGKQGGGAGLSGFGSGGGTAGAGAGEDDEGSGHAVTAGFYGGGGSSTGSTGGGSGSEGYSRPAGQPNAKPGSQDLRQFLPGGKYDPKARGIAGSGGPDGITGPHSNIWKKIQNRYQVLTPTLIP</sequence>
<dbReference type="AlphaFoldDB" id="K7Z8M2"/>